<evidence type="ECO:0000256" key="3">
    <source>
        <dbReference type="ARBA" id="ARBA00023015"/>
    </source>
</evidence>
<evidence type="ECO:0000256" key="1">
    <source>
        <dbReference type="ARBA" id="ARBA00022679"/>
    </source>
</evidence>
<keyword evidence="3" id="KW-0805">Transcription regulation</keyword>
<dbReference type="SMART" id="SM00065">
    <property type="entry name" value="GAF"/>
    <property type="match status" value="1"/>
</dbReference>
<dbReference type="InterPro" id="IPR003018">
    <property type="entry name" value="GAF"/>
</dbReference>
<proteinExistence type="predicted"/>
<dbReference type="InterPro" id="IPR011006">
    <property type="entry name" value="CheY-like_superfamily"/>
</dbReference>
<dbReference type="SMART" id="SM01012">
    <property type="entry name" value="ANTAR"/>
    <property type="match status" value="1"/>
</dbReference>
<dbReference type="InterPro" id="IPR005561">
    <property type="entry name" value="ANTAR"/>
</dbReference>
<organism evidence="6 7">
    <name type="scientific">Actinokineospora guangxiensis</name>
    <dbReference type="NCBI Taxonomy" id="1490288"/>
    <lineage>
        <taxon>Bacteria</taxon>
        <taxon>Bacillati</taxon>
        <taxon>Actinomycetota</taxon>
        <taxon>Actinomycetes</taxon>
        <taxon>Pseudonocardiales</taxon>
        <taxon>Pseudonocardiaceae</taxon>
        <taxon>Actinokineospora</taxon>
    </lineage>
</organism>
<dbReference type="RefSeq" id="WP_378248376.1">
    <property type="nucleotide sequence ID" value="NZ_JBHSKF010000006.1"/>
</dbReference>
<dbReference type="InterPro" id="IPR036388">
    <property type="entry name" value="WH-like_DNA-bd_sf"/>
</dbReference>
<reference evidence="7" key="1">
    <citation type="journal article" date="2019" name="Int. J. Syst. Evol. Microbiol.">
        <title>The Global Catalogue of Microorganisms (GCM) 10K type strain sequencing project: providing services to taxonomists for standard genome sequencing and annotation.</title>
        <authorList>
            <consortium name="The Broad Institute Genomics Platform"/>
            <consortium name="The Broad Institute Genome Sequencing Center for Infectious Disease"/>
            <person name="Wu L."/>
            <person name="Ma J."/>
        </authorList>
    </citation>
    <scope>NUCLEOTIDE SEQUENCE [LARGE SCALE GENOMIC DNA]</scope>
    <source>
        <strain evidence="7">CCUG 59778</strain>
    </source>
</reference>
<dbReference type="Pfam" id="PF03861">
    <property type="entry name" value="ANTAR"/>
    <property type="match status" value="1"/>
</dbReference>
<name>A0ABW0EM96_9PSEU</name>
<dbReference type="SUPFAM" id="SSF52172">
    <property type="entry name" value="CheY-like"/>
    <property type="match status" value="1"/>
</dbReference>
<dbReference type="PROSITE" id="PS50921">
    <property type="entry name" value="ANTAR"/>
    <property type="match status" value="1"/>
</dbReference>
<keyword evidence="2" id="KW-0418">Kinase</keyword>
<gene>
    <name evidence="6" type="ORF">ACFPM7_15850</name>
</gene>
<dbReference type="Proteomes" id="UP001596157">
    <property type="component" value="Unassembled WGS sequence"/>
</dbReference>
<dbReference type="Pfam" id="PF13185">
    <property type="entry name" value="GAF_2"/>
    <property type="match status" value="1"/>
</dbReference>
<evidence type="ECO:0000313" key="6">
    <source>
        <dbReference type="EMBL" id="MFC5288533.1"/>
    </source>
</evidence>
<keyword evidence="7" id="KW-1185">Reference proteome</keyword>
<dbReference type="InterPro" id="IPR012074">
    <property type="entry name" value="GAF_ANTAR"/>
</dbReference>
<protein>
    <submittedName>
        <fullName evidence="6">ANTAR domain-containing protein</fullName>
    </submittedName>
</protein>
<sequence>MEEILASEREARLVGAFVQMADTLVDDYDVVDLLHQLVGYCVSLLDAVAAGLLLSDQRGGLQVIASSTEETRLLELFQIQTNEGPCLDCLATGEPVSVPDLAASADRWPRFAERALDHGFAAVHAIPLRLRRDTIGALNLFNSEPRPMREQDTQVVRALADTATIGILQERAIHRGEVLTEQLQTALNSRVLIEQAKGVLAHAGGVDMDQAFQALRAHGRSHNARLADVARQIVDLTLDPHLILTPGRTPPRVR</sequence>
<comment type="caution">
    <text evidence="6">The sequence shown here is derived from an EMBL/GenBank/DDBJ whole genome shotgun (WGS) entry which is preliminary data.</text>
</comment>
<keyword evidence="1" id="KW-0808">Transferase</keyword>
<keyword evidence="4" id="KW-0804">Transcription</keyword>
<dbReference type="EMBL" id="JBHSKF010000006">
    <property type="protein sequence ID" value="MFC5288533.1"/>
    <property type="molecule type" value="Genomic_DNA"/>
</dbReference>
<dbReference type="Gene3D" id="1.10.10.10">
    <property type="entry name" value="Winged helix-like DNA-binding domain superfamily/Winged helix DNA-binding domain"/>
    <property type="match status" value="1"/>
</dbReference>
<evidence type="ECO:0000256" key="2">
    <source>
        <dbReference type="ARBA" id="ARBA00022777"/>
    </source>
</evidence>
<evidence type="ECO:0000313" key="7">
    <source>
        <dbReference type="Proteomes" id="UP001596157"/>
    </source>
</evidence>
<dbReference type="InterPro" id="IPR029016">
    <property type="entry name" value="GAF-like_dom_sf"/>
</dbReference>
<feature type="domain" description="ANTAR" evidence="5">
    <location>
        <begin position="173"/>
        <end position="234"/>
    </location>
</feature>
<accession>A0ABW0EM96</accession>
<dbReference type="Gene3D" id="3.30.450.40">
    <property type="match status" value="1"/>
</dbReference>
<dbReference type="PIRSF" id="PIRSF036625">
    <property type="entry name" value="GAF_ANTAR"/>
    <property type="match status" value="1"/>
</dbReference>
<evidence type="ECO:0000259" key="5">
    <source>
        <dbReference type="PROSITE" id="PS50921"/>
    </source>
</evidence>
<evidence type="ECO:0000256" key="4">
    <source>
        <dbReference type="ARBA" id="ARBA00023163"/>
    </source>
</evidence>
<dbReference type="SUPFAM" id="SSF55781">
    <property type="entry name" value="GAF domain-like"/>
    <property type="match status" value="1"/>
</dbReference>